<feature type="compositionally biased region" description="Polar residues" evidence="1">
    <location>
        <begin position="289"/>
        <end position="301"/>
    </location>
</feature>
<dbReference type="GO" id="GO:0071209">
    <property type="term" value="F:U7 snRNA binding"/>
    <property type="evidence" value="ECO:0007669"/>
    <property type="project" value="InterPro"/>
</dbReference>
<protein>
    <submittedName>
        <fullName evidence="2">Uncharacterized protein</fullName>
    </submittedName>
</protein>
<feature type="compositionally biased region" description="Polar residues" evidence="1">
    <location>
        <begin position="713"/>
        <end position="735"/>
    </location>
</feature>
<evidence type="ECO:0000256" key="1">
    <source>
        <dbReference type="SAM" id="MobiDB-lite"/>
    </source>
</evidence>
<feature type="compositionally biased region" description="Basic and acidic residues" evidence="1">
    <location>
        <begin position="320"/>
        <end position="372"/>
    </location>
</feature>
<feature type="region of interest" description="Disordered" evidence="1">
    <location>
        <begin position="1"/>
        <end position="562"/>
    </location>
</feature>
<accession>A0A0L0G5R8</accession>
<dbReference type="PANTHER" id="PTHR21415:SF1">
    <property type="entry name" value="U7 SNRNA-ASSOCIATED SM-LIKE PROTEIN LSM11"/>
    <property type="match status" value="1"/>
</dbReference>
<feature type="compositionally biased region" description="Basic residues" evidence="1">
    <location>
        <begin position="804"/>
        <end position="815"/>
    </location>
</feature>
<feature type="compositionally biased region" description="Basic and acidic residues" evidence="1">
    <location>
        <begin position="302"/>
        <end position="311"/>
    </location>
</feature>
<dbReference type="STRING" id="667725.A0A0L0G5R8"/>
<feature type="region of interest" description="Disordered" evidence="1">
    <location>
        <begin position="799"/>
        <end position="824"/>
    </location>
</feature>
<proteinExistence type="predicted"/>
<feature type="compositionally biased region" description="Polar residues" evidence="1">
    <location>
        <begin position="452"/>
        <end position="486"/>
    </location>
</feature>
<sequence>MTSQRHVESPVGGENGTDNKLEEDKGRGVRHCDKADGASHEESQRTGWAERTRHEEIDNKQSHRGDRDCGSGAGDRRRSIQHTHTEHRMDDTVQGDRQRSVQLTERAERTNNERTEDRQRTIRQLDRDDRNQHNEMENRRRSMHHAERDYGCHNTESEERQRYTQPTYGKARDSYIDKDSYSEVDYRRRSSPYNYTQSKNEDKERDYRRRSMQHTSVEIKNKDKEREDRRRSGPTNHGGYGNDGSERSDRRRTTQHTRTKIETNAKEQGDRRMARQSADTGDRNRTQETARSNRHIQSPHSADSDRNEQSRRCVQSAGDAMKDTNEKRKTCTEPRSDVDKGGNEQGKIHTESRSGAKRDRNEVAHRTGRAFDDVCGDTHMPGLTDSNVTDRRPQKRRHSAALDGVAEQYVYSSAPVKRARRGSEARQYTQSRMPPQRDPTIDTSQPRDKLGTSPTHTHARNQTPSDTHTAQRTVPNSGTNRGSHTGDSGFRRPRSDVGGSTDTSGIDMGSDSAGRHKIGSSDVGSNSHAESGRASARRAASECGRGFHGNGASGNGQTPAASKRLRYSLDGKHHRESMGKLLQSANIQDNHSPPSSTPRSTPRDTAPEAKRLFADDLDTPAGSEQWTNNQEQVELDPRLDVCSEQFDPAMALAAPTIPLPFPKMKAFDNLSKLAGFLFGAPKSGSTANTPKPKIGSAPNSVASTPKTREARTHSTGLTLSNTANTSTGPDSSEADNNTTILGSNTAFSGGKTPTNLSISSQIGSTSSPKFISETKTAEDTTSSKSAELPAVVKRIGAGGAASKHTQHAHKSKHAHSAKERMPQKKRLRDVLQRMPAFGEEGGPLSVLYTCFSQKCRTRDRYLYVTSC</sequence>
<dbReference type="Proteomes" id="UP000054560">
    <property type="component" value="Unassembled WGS sequence"/>
</dbReference>
<dbReference type="EMBL" id="KQ241773">
    <property type="protein sequence ID" value="KNC84299.1"/>
    <property type="molecule type" value="Genomic_DNA"/>
</dbReference>
<dbReference type="AlphaFoldDB" id="A0A0L0G5R8"/>
<feature type="region of interest" description="Disordered" evidence="1">
    <location>
        <begin position="757"/>
        <end position="785"/>
    </location>
</feature>
<dbReference type="OrthoDB" id="10002367at2759"/>
<dbReference type="GO" id="GO:0005683">
    <property type="term" value="C:U7 snRNP"/>
    <property type="evidence" value="ECO:0007669"/>
    <property type="project" value="TreeGrafter"/>
</dbReference>
<dbReference type="InterPro" id="IPR039267">
    <property type="entry name" value="Lsm11"/>
</dbReference>
<feature type="compositionally biased region" description="Low complexity" evidence="1">
    <location>
        <begin position="757"/>
        <end position="767"/>
    </location>
</feature>
<feature type="compositionally biased region" description="Basic and acidic residues" evidence="1">
    <location>
        <begin position="259"/>
        <end position="273"/>
    </location>
</feature>
<evidence type="ECO:0000313" key="2">
    <source>
        <dbReference type="EMBL" id="KNC84299.1"/>
    </source>
</evidence>
<dbReference type="PANTHER" id="PTHR21415">
    <property type="entry name" value="U7 SNRNA-ASSOCIATED SM-LIKE PROTEIN LSM11"/>
    <property type="match status" value="1"/>
</dbReference>
<feature type="compositionally biased region" description="Basic and acidic residues" evidence="1">
    <location>
        <begin position="170"/>
        <end position="188"/>
    </location>
</feature>
<reference evidence="2 3" key="1">
    <citation type="submission" date="2011-02" db="EMBL/GenBank/DDBJ databases">
        <title>The Genome Sequence of Sphaeroforma arctica JP610.</title>
        <authorList>
            <consortium name="The Broad Institute Genome Sequencing Platform"/>
            <person name="Russ C."/>
            <person name="Cuomo C."/>
            <person name="Young S.K."/>
            <person name="Zeng Q."/>
            <person name="Gargeya S."/>
            <person name="Alvarado L."/>
            <person name="Berlin A."/>
            <person name="Chapman S.B."/>
            <person name="Chen Z."/>
            <person name="Freedman E."/>
            <person name="Gellesch M."/>
            <person name="Goldberg J."/>
            <person name="Griggs A."/>
            <person name="Gujja S."/>
            <person name="Heilman E."/>
            <person name="Heiman D."/>
            <person name="Howarth C."/>
            <person name="Mehta T."/>
            <person name="Neiman D."/>
            <person name="Pearson M."/>
            <person name="Roberts A."/>
            <person name="Saif S."/>
            <person name="Shea T."/>
            <person name="Shenoy N."/>
            <person name="Sisk P."/>
            <person name="Stolte C."/>
            <person name="Sykes S."/>
            <person name="White J."/>
            <person name="Yandava C."/>
            <person name="Burger G."/>
            <person name="Gray M.W."/>
            <person name="Holland P.W.H."/>
            <person name="King N."/>
            <person name="Lang F.B.F."/>
            <person name="Roger A.J."/>
            <person name="Ruiz-Trillo I."/>
            <person name="Haas B."/>
            <person name="Nusbaum C."/>
            <person name="Birren B."/>
        </authorList>
    </citation>
    <scope>NUCLEOTIDE SEQUENCE [LARGE SCALE GENOMIC DNA]</scope>
    <source>
        <strain evidence="2 3">JP610</strain>
    </source>
</reference>
<dbReference type="RefSeq" id="XP_014158201.1">
    <property type="nucleotide sequence ID" value="XM_014302726.1"/>
</dbReference>
<feature type="region of interest" description="Disordered" evidence="1">
    <location>
        <begin position="682"/>
        <end position="735"/>
    </location>
</feature>
<evidence type="ECO:0000313" key="3">
    <source>
        <dbReference type="Proteomes" id="UP000054560"/>
    </source>
</evidence>
<name>A0A0L0G5R8_9EUKA</name>
<gene>
    <name evidence="2" type="ORF">SARC_03460</name>
</gene>
<dbReference type="GO" id="GO:0006398">
    <property type="term" value="P:mRNA 3'-end processing by stem-loop binding and cleavage"/>
    <property type="evidence" value="ECO:0007669"/>
    <property type="project" value="TreeGrafter"/>
</dbReference>
<feature type="compositionally biased region" description="Basic and acidic residues" evidence="1">
    <location>
        <begin position="17"/>
        <end position="162"/>
    </location>
</feature>
<keyword evidence="3" id="KW-1185">Reference proteome</keyword>
<feature type="compositionally biased region" description="Basic and acidic residues" evidence="1">
    <location>
        <begin position="199"/>
        <end position="209"/>
    </location>
</feature>
<feature type="compositionally biased region" description="Basic and acidic residues" evidence="1">
    <location>
        <begin position="217"/>
        <end position="231"/>
    </location>
</feature>
<dbReference type="GeneID" id="25903964"/>
<organism evidence="2 3">
    <name type="scientific">Sphaeroforma arctica JP610</name>
    <dbReference type="NCBI Taxonomy" id="667725"/>
    <lineage>
        <taxon>Eukaryota</taxon>
        <taxon>Ichthyosporea</taxon>
        <taxon>Ichthyophonida</taxon>
        <taxon>Sphaeroforma</taxon>
    </lineage>
</organism>
<feature type="compositionally biased region" description="Low complexity" evidence="1">
    <location>
        <begin position="532"/>
        <end position="544"/>
    </location>
</feature>
<feature type="region of interest" description="Disordered" evidence="1">
    <location>
        <begin position="584"/>
        <end position="605"/>
    </location>
</feature>